<name>A0A9D2SLW6_9FIRM</name>
<feature type="non-terminal residue" evidence="1">
    <location>
        <position position="1"/>
    </location>
</feature>
<organism evidence="1 2">
    <name type="scientific">Candidatus Fusicatenibacter intestinigallinarum</name>
    <dbReference type="NCBI Taxonomy" id="2838598"/>
    <lineage>
        <taxon>Bacteria</taxon>
        <taxon>Bacillati</taxon>
        <taxon>Bacillota</taxon>
        <taxon>Clostridia</taxon>
        <taxon>Lachnospirales</taxon>
        <taxon>Lachnospiraceae</taxon>
        <taxon>Fusicatenibacter</taxon>
    </lineage>
</organism>
<proteinExistence type="predicted"/>
<reference evidence="1" key="2">
    <citation type="submission" date="2021-04" db="EMBL/GenBank/DDBJ databases">
        <authorList>
            <person name="Gilroy R."/>
        </authorList>
    </citation>
    <scope>NUCLEOTIDE SEQUENCE</scope>
    <source>
        <strain evidence="1">CHK185-5351</strain>
    </source>
</reference>
<dbReference type="Proteomes" id="UP000823849">
    <property type="component" value="Unassembled WGS sequence"/>
</dbReference>
<reference evidence="1" key="1">
    <citation type="journal article" date="2021" name="PeerJ">
        <title>Extensive microbial diversity within the chicken gut microbiome revealed by metagenomics and culture.</title>
        <authorList>
            <person name="Gilroy R."/>
            <person name="Ravi A."/>
            <person name="Getino M."/>
            <person name="Pursley I."/>
            <person name="Horton D.L."/>
            <person name="Alikhan N.F."/>
            <person name="Baker D."/>
            <person name="Gharbi K."/>
            <person name="Hall N."/>
            <person name="Watson M."/>
            <person name="Adriaenssens E.M."/>
            <person name="Foster-Nyarko E."/>
            <person name="Jarju S."/>
            <person name="Secka A."/>
            <person name="Antonio M."/>
            <person name="Oren A."/>
            <person name="Chaudhuri R.R."/>
            <person name="La Ragione R."/>
            <person name="Hildebrand F."/>
            <person name="Pallen M.J."/>
        </authorList>
    </citation>
    <scope>NUCLEOTIDE SEQUENCE</scope>
    <source>
        <strain evidence="1">CHK185-5351</strain>
    </source>
</reference>
<accession>A0A9D2SLW6</accession>
<comment type="caution">
    <text evidence="1">The sequence shown here is derived from an EMBL/GenBank/DDBJ whole genome shotgun (WGS) entry which is preliminary data.</text>
</comment>
<protein>
    <submittedName>
        <fullName evidence="1">Uncharacterized protein</fullName>
    </submittedName>
</protein>
<evidence type="ECO:0000313" key="2">
    <source>
        <dbReference type="Proteomes" id="UP000823849"/>
    </source>
</evidence>
<gene>
    <name evidence="1" type="ORF">H9705_06025</name>
</gene>
<dbReference type="EMBL" id="DWWU01000023">
    <property type="protein sequence ID" value="HJC15371.1"/>
    <property type="molecule type" value="Genomic_DNA"/>
</dbReference>
<dbReference type="AlphaFoldDB" id="A0A9D2SLW6"/>
<evidence type="ECO:0000313" key="1">
    <source>
        <dbReference type="EMBL" id="HJC15371.1"/>
    </source>
</evidence>
<sequence length="61" mass="7331">PFYCFKGSFDRFELTFRTFEDVFHCSVIKVRSVFQELFLPQQQLAQFIISICACQELFSFF</sequence>